<evidence type="ECO:0000256" key="3">
    <source>
        <dbReference type="SAM" id="Phobius"/>
    </source>
</evidence>
<dbReference type="EMBL" id="MF509821">
    <property type="protein sequence ID" value="AVY53539.1"/>
    <property type="molecule type" value="Genomic_DNA"/>
</dbReference>
<evidence type="ECO:0000313" key="5">
    <source>
        <dbReference type="Proteomes" id="UP001232198"/>
    </source>
</evidence>
<organism evidence="4 5">
    <name type="scientific">Human papillomavirus type 216</name>
    <dbReference type="NCBI Taxonomy" id="2060140"/>
    <lineage>
        <taxon>Viruses</taxon>
        <taxon>Monodnaviria</taxon>
        <taxon>Shotokuvirae</taxon>
        <taxon>Cossaviricota</taxon>
        <taxon>Papovaviricetes</taxon>
        <taxon>Zurhausenvirales</taxon>
        <taxon>Papillomaviridae</taxon>
    </lineage>
</organism>
<dbReference type="Proteomes" id="UP001232198">
    <property type="component" value="Segment"/>
</dbReference>
<feature type="coiled-coil region" evidence="1">
    <location>
        <begin position="134"/>
        <end position="161"/>
    </location>
</feature>
<sequence length="170" mass="19625">MKMTIGIKQKEGWIMMECFIWTLMEIRAILYCFMKMPGDIVKLIYGVCIIKMNTFIFLLPALLGGLNLGPQRSLLTPRTPPGTPHNRRPTDEARNKQRRQALGLANGSQRSDDDDDEEKENHQDPRDSGDSLLDDLLSRLLKKWEEAIDQLEQQISQDLKGFKRRLGIRQ</sequence>
<reference evidence="4" key="1">
    <citation type="submission" date="2017-07" db="EMBL/GenBank/DDBJ databases">
        <title>Characterisation of Six Novel Gammapapillomavirus Types Isolated From Penile Swabs.</title>
        <authorList>
            <person name="Murahwa A.T."/>
            <person name="Mbulawa Z.Z.A."/>
            <person name="Williamson A.-L."/>
            <person name="Meiring T.L."/>
        </authorList>
    </citation>
    <scope>NUCLEOTIDE SEQUENCE</scope>
    <source>
        <strain evidence="4">CT12_N</strain>
    </source>
</reference>
<keyword evidence="3" id="KW-1133">Transmembrane helix</keyword>
<feature type="region of interest" description="Disordered" evidence="2">
    <location>
        <begin position="73"/>
        <end position="132"/>
    </location>
</feature>
<accession>A0A2R4QL95</accession>
<keyword evidence="3" id="KW-0812">Transmembrane</keyword>
<keyword evidence="1" id="KW-0175">Coiled coil</keyword>
<keyword evidence="3" id="KW-0472">Membrane</keyword>
<evidence type="ECO:0000256" key="1">
    <source>
        <dbReference type="SAM" id="Coils"/>
    </source>
</evidence>
<name>A0A2R4QL95_9PAPI</name>
<evidence type="ECO:0000313" key="4">
    <source>
        <dbReference type="EMBL" id="AVY53539.1"/>
    </source>
</evidence>
<evidence type="ECO:0000256" key="2">
    <source>
        <dbReference type="SAM" id="MobiDB-lite"/>
    </source>
</evidence>
<protein>
    <submittedName>
        <fullName evidence="4">E4</fullName>
    </submittedName>
</protein>
<feature type="transmembrane region" description="Helical" evidence="3">
    <location>
        <begin position="43"/>
        <end position="68"/>
    </location>
</feature>
<gene>
    <name evidence="4" type="primary">E4</name>
</gene>
<proteinExistence type="predicted"/>
<feature type="compositionally biased region" description="Basic and acidic residues" evidence="2">
    <location>
        <begin position="119"/>
        <end position="129"/>
    </location>
</feature>